<sequence>MLPHARVDRCLARSDALSSGAAGERLLDVEVHAPPRHEEDEMITENPIDPDEYTPGPDSVTAPEEYEPEVTVDDPFREANPADVAEQAIELPDDDGDPEGDDDEVV</sequence>
<evidence type="ECO:0000256" key="1">
    <source>
        <dbReference type="SAM" id="MobiDB-lite"/>
    </source>
</evidence>
<proteinExistence type="predicted"/>
<dbReference type="EMBL" id="JBFTEZ010000002">
    <property type="protein sequence ID" value="MEX6463194.1"/>
    <property type="molecule type" value="Genomic_DNA"/>
</dbReference>
<feature type="region of interest" description="Disordered" evidence="1">
    <location>
        <begin position="33"/>
        <end position="106"/>
    </location>
</feature>
<evidence type="ECO:0000313" key="2">
    <source>
        <dbReference type="EMBL" id="MEX6463194.1"/>
    </source>
</evidence>
<organism evidence="2 3">
    <name type="scientific">Dietzia cinnamea</name>
    <dbReference type="NCBI Taxonomy" id="321318"/>
    <lineage>
        <taxon>Bacteria</taxon>
        <taxon>Bacillati</taxon>
        <taxon>Actinomycetota</taxon>
        <taxon>Actinomycetes</taxon>
        <taxon>Mycobacteriales</taxon>
        <taxon>Dietziaceae</taxon>
        <taxon>Dietzia</taxon>
    </lineage>
</organism>
<protein>
    <submittedName>
        <fullName evidence="2">Uncharacterized protein</fullName>
    </submittedName>
</protein>
<gene>
    <name evidence="2" type="ORF">AB6N35_02320</name>
</gene>
<accession>A0ABV3YG29</accession>
<comment type="caution">
    <text evidence="2">The sequence shown here is derived from an EMBL/GenBank/DDBJ whole genome shotgun (WGS) entry which is preliminary data.</text>
</comment>
<dbReference type="RefSeq" id="WP_232303074.1">
    <property type="nucleotide sequence ID" value="NZ_JALXPR010000024.1"/>
</dbReference>
<dbReference type="Proteomes" id="UP001560293">
    <property type="component" value="Unassembled WGS sequence"/>
</dbReference>
<evidence type="ECO:0000313" key="3">
    <source>
        <dbReference type="Proteomes" id="UP001560293"/>
    </source>
</evidence>
<reference evidence="3" key="1">
    <citation type="submission" date="2024-07" db="EMBL/GenBank/DDBJ databases">
        <title>Pseudomonas strain that inhibits Aeromonas fish pathogens.</title>
        <authorList>
            <person name="Wildschutte H."/>
        </authorList>
    </citation>
    <scope>NUCLEOTIDE SEQUENCE [LARGE SCALE GENOMIC DNA]</scope>
    <source>
        <strain evidence="3">n60</strain>
    </source>
</reference>
<name>A0ABV3YG29_9ACTN</name>
<feature type="compositionally biased region" description="Acidic residues" evidence="1">
    <location>
        <begin position="91"/>
        <end position="106"/>
    </location>
</feature>
<keyword evidence="3" id="KW-1185">Reference proteome</keyword>
<feature type="compositionally biased region" description="Acidic residues" evidence="1">
    <location>
        <begin position="40"/>
        <end position="52"/>
    </location>
</feature>